<feature type="repeat" description="ANK" evidence="1">
    <location>
        <begin position="84"/>
        <end position="116"/>
    </location>
</feature>
<comment type="caution">
    <text evidence="3">The sequence shown here is derived from an EMBL/GenBank/DDBJ whole genome shotgun (WGS) entry which is preliminary data.</text>
</comment>
<dbReference type="PANTHER" id="PTHR33112:SF16">
    <property type="entry name" value="HETEROKARYON INCOMPATIBILITY DOMAIN-CONTAINING PROTEIN"/>
    <property type="match status" value="1"/>
</dbReference>
<accession>A0A9P4I961</accession>
<dbReference type="Pfam" id="PF06985">
    <property type="entry name" value="HET"/>
    <property type="match status" value="1"/>
</dbReference>
<evidence type="ECO:0000313" key="4">
    <source>
        <dbReference type="Proteomes" id="UP000799772"/>
    </source>
</evidence>
<dbReference type="InterPro" id="IPR002110">
    <property type="entry name" value="Ankyrin_rpt"/>
</dbReference>
<name>A0A9P4I961_9PEZI</name>
<protein>
    <recommendedName>
        <fullName evidence="2">Heterokaryon incompatibility domain-containing protein</fullName>
    </recommendedName>
</protein>
<dbReference type="SUPFAM" id="SSF48403">
    <property type="entry name" value="Ankyrin repeat"/>
    <property type="match status" value="1"/>
</dbReference>
<organism evidence="3 4">
    <name type="scientific">Rhizodiscina lignyota</name>
    <dbReference type="NCBI Taxonomy" id="1504668"/>
    <lineage>
        <taxon>Eukaryota</taxon>
        <taxon>Fungi</taxon>
        <taxon>Dikarya</taxon>
        <taxon>Ascomycota</taxon>
        <taxon>Pezizomycotina</taxon>
        <taxon>Dothideomycetes</taxon>
        <taxon>Pleosporomycetidae</taxon>
        <taxon>Aulographales</taxon>
        <taxon>Rhizodiscinaceae</taxon>
        <taxon>Rhizodiscina</taxon>
    </lineage>
</organism>
<dbReference type="InterPro" id="IPR036770">
    <property type="entry name" value="Ankyrin_rpt-contain_sf"/>
</dbReference>
<keyword evidence="4" id="KW-1185">Reference proteome</keyword>
<feature type="domain" description="Heterokaryon incompatibility" evidence="2">
    <location>
        <begin position="456"/>
        <end position="622"/>
    </location>
</feature>
<dbReference type="OrthoDB" id="5125733at2759"/>
<dbReference type="InterPro" id="IPR010730">
    <property type="entry name" value="HET"/>
</dbReference>
<evidence type="ECO:0000259" key="2">
    <source>
        <dbReference type="Pfam" id="PF06985"/>
    </source>
</evidence>
<dbReference type="Proteomes" id="UP000799772">
    <property type="component" value="Unassembled WGS sequence"/>
</dbReference>
<dbReference type="SMART" id="SM00248">
    <property type="entry name" value="ANK"/>
    <property type="match status" value="4"/>
</dbReference>
<dbReference type="Pfam" id="PF12796">
    <property type="entry name" value="Ank_2"/>
    <property type="match status" value="1"/>
</dbReference>
<proteinExistence type="predicted"/>
<keyword evidence="1" id="KW-0040">ANK repeat</keyword>
<dbReference type="PROSITE" id="PS50297">
    <property type="entry name" value="ANK_REP_REGION"/>
    <property type="match status" value="2"/>
</dbReference>
<dbReference type="PROSITE" id="PS50088">
    <property type="entry name" value="ANK_REPEAT"/>
    <property type="match status" value="2"/>
</dbReference>
<feature type="repeat" description="ANK" evidence="1">
    <location>
        <begin position="121"/>
        <end position="153"/>
    </location>
</feature>
<dbReference type="AlphaFoldDB" id="A0A9P4I961"/>
<dbReference type="EMBL" id="ML978128">
    <property type="protein sequence ID" value="KAF2097491.1"/>
    <property type="molecule type" value="Genomic_DNA"/>
</dbReference>
<gene>
    <name evidence="3" type="ORF">NA57DRAFT_77748</name>
</gene>
<sequence>MSSNRLAHFYSFAQKHPSWGGKQLHTTWKDILEDGHDPNEDWDYGRRGDRIRTSPLFATVLDDELQLAELLLQYGAKIETRNLEGFTALHEAIIRNRKDHVQLFLDHGADLETQVISGPLEGGTAVHVAVAEGVVDMIGNFLQRGANPQARTRVGWTAVDIAILDRQETVLGTLLKYVDVSTTLSDVSSGLEQEPGDSAARDNPSAIAYHLIEHGISGTERRHRDLYLNCLTKITRAQSFSTEKSTELARILIREIEAMLMEIAGSPGALTWSRNLCSQCERVQSQDAHNMCKAFEHSPDHSALTSSASRGCSLCLFIADSLRQHWCLLTQISKEWREEFGINSSVRLRIEDERKGYPFDKYQIIMVCGDKIAFIDLHQLGKQQNATIARTSPSDAEGTGSDRSLAAAKAWLQRCLEEHPSCQLGPMGTLPTRVIEVGDESTSPYIYISKGEEARYVALSCFWGDDQSFCSVTSNIDERTKGIMLADMPKTLREAVVVARKFGIQYLWVGALCILQDSEEDIRHEQACMGDIYANAFLTIAAKSSPSCHDGLFRRRSSRTSWLPLDFRLPSGARPKESQENDRVDHVRTSNINRLMVLSSSSRWPDDGETPILDTRAWALQEECLSRRTLSFEKHELSWSCVESTCSEFGPSNGVDHDKWLYHVKRALVTGLSGHGSVQGVGIERVFGYWLDIVAEFSRRKISRPADKLSAIAALQAAIGKLLEDAPVAGMWRNRYFVQSLLWKVDTKETEDNGIACRCPSWSWASVPMPITYVKPDHGEVNDMKWGHDTIYFPEVLSWDGIVGDELDGDIHGWVALRCKLLRDDDLKPKEKEALRFETWDDSINAATDVWLMIVRTSQFVPALRHRGGHTYEIDTKFLRLERIAPDRMDFRRIGLAQGTSKAVRWHARARTEEIRLF</sequence>
<dbReference type="PANTHER" id="PTHR33112">
    <property type="entry name" value="DOMAIN PROTEIN, PUTATIVE-RELATED"/>
    <property type="match status" value="1"/>
</dbReference>
<evidence type="ECO:0000313" key="3">
    <source>
        <dbReference type="EMBL" id="KAF2097491.1"/>
    </source>
</evidence>
<dbReference type="Gene3D" id="1.25.40.20">
    <property type="entry name" value="Ankyrin repeat-containing domain"/>
    <property type="match status" value="1"/>
</dbReference>
<reference evidence="3" key="1">
    <citation type="journal article" date="2020" name="Stud. Mycol.">
        <title>101 Dothideomycetes genomes: a test case for predicting lifestyles and emergence of pathogens.</title>
        <authorList>
            <person name="Haridas S."/>
            <person name="Albert R."/>
            <person name="Binder M."/>
            <person name="Bloem J."/>
            <person name="Labutti K."/>
            <person name="Salamov A."/>
            <person name="Andreopoulos B."/>
            <person name="Baker S."/>
            <person name="Barry K."/>
            <person name="Bills G."/>
            <person name="Bluhm B."/>
            <person name="Cannon C."/>
            <person name="Castanera R."/>
            <person name="Culley D."/>
            <person name="Daum C."/>
            <person name="Ezra D."/>
            <person name="Gonzalez J."/>
            <person name="Henrissat B."/>
            <person name="Kuo A."/>
            <person name="Liang C."/>
            <person name="Lipzen A."/>
            <person name="Lutzoni F."/>
            <person name="Magnuson J."/>
            <person name="Mondo S."/>
            <person name="Nolan M."/>
            <person name="Ohm R."/>
            <person name="Pangilinan J."/>
            <person name="Park H.-J."/>
            <person name="Ramirez L."/>
            <person name="Alfaro M."/>
            <person name="Sun H."/>
            <person name="Tritt A."/>
            <person name="Yoshinaga Y."/>
            <person name="Zwiers L.-H."/>
            <person name="Turgeon B."/>
            <person name="Goodwin S."/>
            <person name="Spatafora J."/>
            <person name="Crous P."/>
            <person name="Grigoriev I."/>
        </authorList>
    </citation>
    <scope>NUCLEOTIDE SEQUENCE</scope>
    <source>
        <strain evidence="3">CBS 133067</strain>
    </source>
</reference>
<evidence type="ECO:0000256" key="1">
    <source>
        <dbReference type="PROSITE-ProRule" id="PRU00023"/>
    </source>
</evidence>